<evidence type="ECO:0000313" key="3">
    <source>
        <dbReference type="Proteomes" id="UP001151760"/>
    </source>
</evidence>
<feature type="domain" description="Tf2-1-like SH3-like" evidence="1">
    <location>
        <begin position="274"/>
        <end position="338"/>
    </location>
</feature>
<name>A0ABQ5IL38_9ASTR</name>
<accession>A0ABQ5IL38</accession>
<reference evidence="2" key="1">
    <citation type="journal article" date="2022" name="Int. J. Mol. Sci.">
        <title>Draft Genome of Tanacetum Coccineum: Genomic Comparison of Closely Related Tanacetum-Family Plants.</title>
        <authorList>
            <person name="Yamashiro T."/>
            <person name="Shiraishi A."/>
            <person name="Nakayama K."/>
            <person name="Satake H."/>
        </authorList>
    </citation>
    <scope>NUCLEOTIDE SEQUENCE</scope>
</reference>
<comment type="caution">
    <text evidence="2">The sequence shown here is derived from an EMBL/GenBank/DDBJ whole genome shotgun (WGS) entry which is preliminary data.</text>
</comment>
<keyword evidence="3" id="KW-1185">Reference proteome</keyword>
<dbReference type="EMBL" id="BQNB010020827">
    <property type="protein sequence ID" value="GJU00058.1"/>
    <property type="molecule type" value="Genomic_DNA"/>
</dbReference>
<sequence length="380" mass="43218">MPPKRTSTSEAPAMTQAAIKKLVANSIFATLEAYAVRKALLVSSTGLKELNQCFPVVTVPKIARSSDQELRIKGQPLKQSESGSVICHACMDGYQESSLGESSVTEKVVQSQSKVKFNHRGTDTVSPSTYRLAPSEMHELSKPTSRVGRDVLFFEMYLPWGAPILFVKKKYGSVKMCIDFQELNKLIMSEAIRLTDTTRDSYVEVGENNNGFSYIIAKTLTNMSNWWSLSIALPEIIHETTEKIMKIRQRLQAARDQQRSYANIRRKPSEFQVGDQVILKVSPRKGVIHFGKRGKLNPRYIGPFKILKRVSPVAYKLELPQELRNVHNTFHVSNLKKCLFDESLVIPMKELRLDNKLNFVEERVEVMDHEVKQLKKVIFL</sequence>
<dbReference type="PANTHER" id="PTHR46148:SF59">
    <property type="entry name" value="NUCLEOTIDYLTRANSFERASE, RIBONUCLEASE H"/>
    <property type="match status" value="1"/>
</dbReference>
<reference evidence="2" key="2">
    <citation type="submission" date="2022-01" db="EMBL/GenBank/DDBJ databases">
        <authorList>
            <person name="Yamashiro T."/>
            <person name="Shiraishi A."/>
            <person name="Satake H."/>
            <person name="Nakayama K."/>
        </authorList>
    </citation>
    <scope>NUCLEOTIDE SEQUENCE</scope>
</reference>
<evidence type="ECO:0000313" key="2">
    <source>
        <dbReference type="EMBL" id="GJU00058.1"/>
    </source>
</evidence>
<dbReference type="InterPro" id="IPR043502">
    <property type="entry name" value="DNA/RNA_pol_sf"/>
</dbReference>
<gene>
    <name evidence="2" type="ORF">Tco_1110396</name>
</gene>
<evidence type="ECO:0000259" key="1">
    <source>
        <dbReference type="Pfam" id="PF24626"/>
    </source>
</evidence>
<dbReference type="Gene3D" id="3.10.10.10">
    <property type="entry name" value="HIV Type 1 Reverse Transcriptase, subunit A, domain 1"/>
    <property type="match status" value="1"/>
</dbReference>
<dbReference type="InterPro" id="IPR056924">
    <property type="entry name" value="SH3_Tf2-1"/>
</dbReference>
<dbReference type="SUPFAM" id="SSF56672">
    <property type="entry name" value="DNA/RNA polymerases"/>
    <property type="match status" value="1"/>
</dbReference>
<dbReference type="PANTHER" id="PTHR46148">
    <property type="entry name" value="CHROMO DOMAIN-CONTAINING PROTEIN"/>
    <property type="match status" value="1"/>
</dbReference>
<protein>
    <recommendedName>
        <fullName evidence="1">Tf2-1-like SH3-like domain-containing protein</fullName>
    </recommendedName>
</protein>
<proteinExistence type="predicted"/>
<organism evidence="2 3">
    <name type="scientific">Tanacetum coccineum</name>
    <dbReference type="NCBI Taxonomy" id="301880"/>
    <lineage>
        <taxon>Eukaryota</taxon>
        <taxon>Viridiplantae</taxon>
        <taxon>Streptophyta</taxon>
        <taxon>Embryophyta</taxon>
        <taxon>Tracheophyta</taxon>
        <taxon>Spermatophyta</taxon>
        <taxon>Magnoliopsida</taxon>
        <taxon>eudicotyledons</taxon>
        <taxon>Gunneridae</taxon>
        <taxon>Pentapetalae</taxon>
        <taxon>asterids</taxon>
        <taxon>campanulids</taxon>
        <taxon>Asterales</taxon>
        <taxon>Asteraceae</taxon>
        <taxon>Asteroideae</taxon>
        <taxon>Anthemideae</taxon>
        <taxon>Anthemidinae</taxon>
        <taxon>Tanacetum</taxon>
    </lineage>
</organism>
<dbReference type="Proteomes" id="UP001151760">
    <property type="component" value="Unassembled WGS sequence"/>
</dbReference>
<dbReference type="Pfam" id="PF24626">
    <property type="entry name" value="SH3_Tf2-1"/>
    <property type="match status" value="1"/>
</dbReference>